<dbReference type="RefSeq" id="WP_208633035.1">
    <property type="nucleotide sequence ID" value="NZ_CP059319.1"/>
</dbReference>
<gene>
    <name evidence="2" type="ORF">HRJ34_00265</name>
</gene>
<proteinExistence type="predicted"/>
<evidence type="ECO:0000256" key="1">
    <source>
        <dbReference type="SAM" id="Phobius"/>
    </source>
</evidence>
<dbReference type="AlphaFoldDB" id="A0A975D3L0"/>
<feature type="transmembrane region" description="Helical" evidence="1">
    <location>
        <begin position="21"/>
        <end position="42"/>
    </location>
</feature>
<accession>A0A975D3L0</accession>
<protein>
    <submittedName>
        <fullName evidence="2">Uncharacterized protein</fullName>
    </submittedName>
</protein>
<keyword evidence="1" id="KW-0472">Membrane</keyword>
<evidence type="ECO:0000313" key="3">
    <source>
        <dbReference type="Proteomes" id="UP000664914"/>
    </source>
</evidence>
<name>A0A975D3L0_9SPHN</name>
<reference evidence="2" key="2">
    <citation type="submission" date="2021-04" db="EMBL/GenBank/DDBJ databases">
        <title>Isolation and genomic analysis of the ibuprofen-degrading bacterium Sphingomonas strain MPO218.</title>
        <authorList>
            <person name="Aulestia M."/>
            <person name="Flores A."/>
            <person name="Mangas E.L."/>
            <person name="Perez-Pulido A.J."/>
            <person name="Santero E."/>
            <person name="Camacho E.M."/>
        </authorList>
    </citation>
    <scope>NUCLEOTIDE SEQUENCE</scope>
    <source>
        <strain evidence="2">MPO218</strain>
    </source>
</reference>
<sequence>MIAALVTLALRAGIPARFAKAVAIACFVVAAAGLLAVTKCAYDRSLIARHDAAQEAQLAPAVRSADGNAADARLSDLKRNQADEDAERAAVAPLPDARLSDRQRQRACAILLRQARERGLEGAPGC</sequence>
<keyword evidence="1" id="KW-1133">Transmembrane helix</keyword>
<dbReference type="Proteomes" id="UP000664914">
    <property type="component" value="Chromosome"/>
</dbReference>
<keyword evidence="1" id="KW-0812">Transmembrane</keyword>
<evidence type="ECO:0000313" key="2">
    <source>
        <dbReference type="EMBL" id="QTH22013.1"/>
    </source>
</evidence>
<organism evidence="2 3">
    <name type="scientific">Rhizorhabdus wittichii</name>
    <dbReference type="NCBI Taxonomy" id="160791"/>
    <lineage>
        <taxon>Bacteria</taxon>
        <taxon>Pseudomonadati</taxon>
        <taxon>Pseudomonadota</taxon>
        <taxon>Alphaproteobacteria</taxon>
        <taxon>Sphingomonadales</taxon>
        <taxon>Sphingomonadaceae</taxon>
        <taxon>Rhizorhabdus</taxon>
    </lineage>
</organism>
<dbReference type="EMBL" id="CP059319">
    <property type="protein sequence ID" value="QTH22013.1"/>
    <property type="molecule type" value="Genomic_DNA"/>
</dbReference>
<reference evidence="2" key="1">
    <citation type="submission" date="2020-07" db="EMBL/GenBank/DDBJ databases">
        <authorList>
            <person name="Camacho E."/>
        </authorList>
    </citation>
    <scope>NUCLEOTIDE SEQUENCE</scope>
    <source>
        <strain evidence="2">MPO218</strain>
    </source>
</reference>